<dbReference type="PROSITE" id="PS51819">
    <property type="entry name" value="VOC"/>
    <property type="match status" value="1"/>
</dbReference>
<keyword evidence="3" id="KW-1185">Reference proteome</keyword>
<dbReference type="AlphaFoldDB" id="A0A6I4T4B3"/>
<sequence length="129" mass="13531">MFNHLYIGSNNMDASRKFYGAIFSALGRETAIDLPNGGIAYPGEGGTFIVAPPADGEAAPAYNGFTLGLQAADYATVEAFYKAGLENGGKDAGEPGFRENSPGNMYGAYLYDPCGQKLCAYAPNVGPRD</sequence>
<evidence type="ECO:0000313" key="2">
    <source>
        <dbReference type="EMBL" id="MXO65189.1"/>
    </source>
</evidence>
<dbReference type="EMBL" id="WTYT01000002">
    <property type="protein sequence ID" value="MXO65189.1"/>
    <property type="molecule type" value="Genomic_DNA"/>
</dbReference>
<accession>A0A6I4T4B3</accession>
<gene>
    <name evidence="2" type="ORF">GRI91_05430</name>
</gene>
<protein>
    <submittedName>
        <fullName evidence="2">VOC family protein</fullName>
    </submittedName>
</protein>
<evidence type="ECO:0000259" key="1">
    <source>
        <dbReference type="PROSITE" id="PS51819"/>
    </source>
</evidence>
<dbReference type="PANTHER" id="PTHR35006">
    <property type="entry name" value="GLYOXALASE FAMILY PROTEIN (AFU_ORTHOLOGUE AFUA_5G14830)"/>
    <property type="match status" value="1"/>
</dbReference>
<dbReference type="Proteomes" id="UP000438476">
    <property type="component" value="Unassembled WGS sequence"/>
</dbReference>
<name>A0A6I4T4B3_9SPHN</name>
<dbReference type="SUPFAM" id="SSF54593">
    <property type="entry name" value="Glyoxalase/Bleomycin resistance protein/Dihydroxybiphenyl dioxygenase"/>
    <property type="match status" value="1"/>
</dbReference>
<dbReference type="OrthoDB" id="9807407at2"/>
<feature type="domain" description="VOC" evidence="1">
    <location>
        <begin position="1"/>
        <end position="123"/>
    </location>
</feature>
<dbReference type="InterPro" id="IPR037523">
    <property type="entry name" value="VOC_core"/>
</dbReference>
<reference evidence="2 3" key="1">
    <citation type="submission" date="2019-12" db="EMBL/GenBank/DDBJ databases">
        <title>Genomic-based taxomic classification of the family Erythrobacteraceae.</title>
        <authorList>
            <person name="Xu L."/>
        </authorList>
    </citation>
    <scope>NUCLEOTIDE SEQUENCE [LARGE SCALE GENOMIC DNA]</scope>
    <source>
        <strain evidence="2 3">LMG 29518</strain>
    </source>
</reference>
<evidence type="ECO:0000313" key="3">
    <source>
        <dbReference type="Proteomes" id="UP000438476"/>
    </source>
</evidence>
<dbReference type="Gene3D" id="3.10.180.10">
    <property type="entry name" value="2,3-Dihydroxybiphenyl 1,2-Dioxygenase, domain 1"/>
    <property type="match status" value="1"/>
</dbReference>
<dbReference type="CDD" id="cd07262">
    <property type="entry name" value="VOC_like"/>
    <property type="match status" value="1"/>
</dbReference>
<organism evidence="2 3">
    <name type="scientific">Altericroceibacterium endophyticum</name>
    <dbReference type="NCBI Taxonomy" id="1808508"/>
    <lineage>
        <taxon>Bacteria</taxon>
        <taxon>Pseudomonadati</taxon>
        <taxon>Pseudomonadota</taxon>
        <taxon>Alphaproteobacteria</taxon>
        <taxon>Sphingomonadales</taxon>
        <taxon>Erythrobacteraceae</taxon>
        <taxon>Altericroceibacterium</taxon>
    </lineage>
</organism>
<dbReference type="RefSeq" id="WP_160735614.1">
    <property type="nucleotide sequence ID" value="NZ_WTYT01000002.1"/>
</dbReference>
<dbReference type="InterPro" id="IPR029068">
    <property type="entry name" value="Glyas_Bleomycin-R_OHBP_Dase"/>
</dbReference>
<comment type="caution">
    <text evidence="2">The sequence shown here is derived from an EMBL/GenBank/DDBJ whole genome shotgun (WGS) entry which is preliminary data.</text>
</comment>
<proteinExistence type="predicted"/>
<dbReference type="PANTHER" id="PTHR35006:SF1">
    <property type="entry name" value="BLL2941 PROTEIN"/>
    <property type="match status" value="1"/>
</dbReference>